<dbReference type="RefSeq" id="WP_148637504.1">
    <property type="nucleotide sequence ID" value="NZ_VSLA01000013.1"/>
</dbReference>
<reference evidence="1 2" key="1">
    <citation type="submission" date="2019-08" db="EMBL/GenBank/DDBJ databases">
        <title>Isolation and enrichment of carboxydotrophic bacteria from anaerobic sludge for the production of bio-based chemicals from syngas.</title>
        <authorList>
            <person name="Antares A.L."/>
            <person name="Moreira J."/>
            <person name="Diender M."/>
            <person name="Parshina S.N."/>
            <person name="Stams A.J.M."/>
            <person name="Alves M."/>
            <person name="Alves J.I."/>
            <person name="Sousa D.Z."/>
        </authorList>
    </citation>
    <scope>NUCLEOTIDE SEQUENCE [LARGE SCALE GENOMIC DNA]</scope>
    <source>
        <strain evidence="1 2">JM</strain>
    </source>
</reference>
<sequence length="340" mass="39668">MKRNIRQYGEAIDPRGEAQLKLLAERYASAKNYFGSRYSGPKSLMQLKRHRQNIRDPLMQTDVPETFRLTARYWKLALDESVAGIKSEWANTRNRVRKAAARNPNLSSDEKHYINFVLRWDVILSAILYHQPFEAPDKLPEIGERTHAIHNLIRRYIRKYHGAAPMARRKTSFMVDSAMYTYKKIDDILYLEITGIDKGQRIRIKLRDHNRHTGNLRIVLTDQGVVINTAVEVPTLQKRPENRILGIDKGYTSLFATSTDHEYGTDLGKLLSAETERLNEKNRKRNRIWAQINTLELAGDTKKAQRIRDNNFGTIKKNRQNNRFREQVKSCINHGIRQMI</sequence>
<proteinExistence type="predicted"/>
<protein>
    <recommendedName>
        <fullName evidence="3">Transposase</fullName>
    </recommendedName>
</protein>
<evidence type="ECO:0000313" key="2">
    <source>
        <dbReference type="Proteomes" id="UP000322619"/>
    </source>
</evidence>
<dbReference type="EMBL" id="VSLA01000013">
    <property type="protein sequence ID" value="TYC85960.1"/>
    <property type="molecule type" value="Genomic_DNA"/>
</dbReference>
<comment type="caution">
    <text evidence="1">The sequence shown here is derived from an EMBL/GenBank/DDBJ whole genome shotgun (WGS) entry which is preliminary data.</text>
</comment>
<accession>A0A5D0WNT2</accession>
<organism evidence="1 2">
    <name type="scientific">Acetobacterium wieringae</name>
    <dbReference type="NCBI Taxonomy" id="52694"/>
    <lineage>
        <taxon>Bacteria</taxon>
        <taxon>Bacillati</taxon>
        <taxon>Bacillota</taxon>
        <taxon>Clostridia</taxon>
        <taxon>Eubacteriales</taxon>
        <taxon>Eubacteriaceae</taxon>
        <taxon>Acetobacterium</taxon>
    </lineage>
</organism>
<name>A0A5D0WNT2_9FIRM</name>
<gene>
    <name evidence="1" type="ORF">FXB42_08880</name>
</gene>
<evidence type="ECO:0000313" key="1">
    <source>
        <dbReference type="EMBL" id="TYC85960.1"/>
    </source>
</evidence>
<dbReference type="Proteomes" id="UP000322619">
    <property type="component" value="Unassembled WGS sequence"/>
</dbReference>
<dbReference type="AlphaFoldDB" id="A0A5D0WNT2"/>
<evidence type="ECO:0008006" key="3">
    <source>
        <dbReference type="Google" id="ProtNLM"/>
    </source>
</evidence>